<evidence type="ECO:0000313" key="3">
    <source>
        <dbReference type="Proteomes" id="UP000054007"/>
    </source>
</evidence>
<gene>
    <name evidence="2" type="ORF">CYLTODRAFT_427746</name>
</gene>
<dbReference type="STRING" id="1314674.A0A0D7AUD9"/>
<feature type="compositionally biased region" description="Polar residues" evidence="1">
    <location>
        <begin position="456"/>
        <end position="469"/>
    </location>
</feature>
<evidence type="ECO:0000313" key="2">
    <source>
        <dbReference type="EMBL" id="KIY60901.1"/>
    </source>
</evidence>
<organism evidence="2 3">
    <name type="scientific">Cylindrobasidium torrendii FP15055 ss-10</name>
    <dbReference type="NCBI Taxonomy" id="1314674"/>
    <lineage>
        <taxon>Eukaryota</taxon>
        <taxon>Fungi</taxon>
        <taxon>Dikarya</taxon>
        <taxon>Basidiomycota</taxon>
        <taxon>Agaricomycotina</taxon>
        <taxon>Agaricomycetes</taxon>
        <taxon>Agaricomycetidae</taxon>
        <taxon>Agaricales</taxon>
        <taxon>Marasmiineae</taxon>
        <taxon>Physalacriaceae</taxon>
        <taxon>Cylindrobasidium</taxon>
    </lineage>
</organism>
<dbReference type="AlphaFoldDB" id="A0A0D7AUD9"/>
<feature type="compositionally biased region" description="Acidic residues" evidence="1">
    <location>
        <begin position="382"/>
        <end position="399"/>
    </location>
</feature>
<accession>A0A0D7AUD9</accession>
<feature type="compositionally biased region" description="Polar residues" evidence="1">
    <location>
        <begin position="562"/>
        <end position="572"/>
    </location>
</feature>
<dbReference type="EMBL" id="KN881171">
    <property type="protein sequence ID" value="KIY60901.1"/>
    <property type="molecule type" value="Genomic_DNA"/>
</dbReference>
<dbReference type="Proteomes" id="UP000054007">
    <property type="component" value="Unassembled WGS sequence"/>
</dbReference>
<keyword evidence="3" id="KW-1185">Reference proteome</keyword>
<feature type="compositionally biased region" description="Basic residues" evidence="1">
    <location>
        <begin position="357"/>
        <end position="377"/>
    </location>
</feature>
<protein>
    <submittedName>
        <fullName evidence="2">Uncharacterized protein</fullName>
    </submittedName>
</protein>
<reference evidence="2 3" key="1">
    <citation type="journal article" date="2015" name="Fungal Genet. Biol.">
        <title>Evolution of novel wood decay mechanisms in Agaricales revealed by the genome sequences of Fistulina hepatica and Cylindrobasidium torrendii.</title>
        <authorList>
            <person name="Floudas D."/>
            <person name="Held B.W."/>
            <person name="Riley R."/>
            <person name="Nagy L.G."/>
            <person name="Koehler G."/>
            <person name="Ransdell A.S."/>
            <person name="Younus H."/>
            <person name="Chow J."/>
            <person name="Chiniquy J."/>
            <person name="Lipzen A."/>
            <person name="Tritt A."/>
            <person name="Sun H."/>
            <person name="Haridas S."/>
            <person name="LaButti K."/>
            <person name="Ohm R.A."/>
            <person name="Kues U."/>
            <person name="Blanchette R.A."/>
            <person name="Grigoriev I.V."/>
            <person name="Minto R.E."/>
            <person name="Hibbett D.S."/>
        </authorList>
    </citation>
    <scope>NUCLEOTIDE SEQUENCE [LARGE SCALE GENOMIC DNA]</scope>
    <source>
        <strain evidence="2 3">FP15055 ss-10</strain>
    </source>
</reference>
<feature type="region of interest" description="Disordered" evidence="1">
    <location>
        <begin position="338"/>
        <end position="578"/>
    </location>
</feature>
<proteinExistence type="predicted"/>
<feature type="compositionally biased region" description="Basic residues" evidence="1">
    <location>
        <begin position="500"/>
        <end position="510"/>
    </location>
</feature>
<feature type="compositionally biased region" description="Polar residues" evidence="1">
    <location>
        <begin position="338"/>
        <end position="349"/>
    </location>
</feature>
<feature type="non-terminal residue" evidence="2">
    <location>
        <position position="621"/>
    </location>
</feature>
<dbReference type="OrthoDB" id="3033067at2759"/>
<name>A0A0D7AUD9_9AGAR</name>
<sequence length="621" mass="67302">MEFFNAHVPGYSAARARGPAATTDFITNLLNEYCAKFTWWLDPPQEPTPADLLASESTLSPTLLAQKAAKLDRLVTGSKNLLERLSTSAAPITKMTAAQIQRDPVASLIAGIANSKLELTRARTPYQLWSKSAFRTGVKSAVEVDVKSKVNGASSQKDAIPKTHRIASVQHNTMEAFEQLPAAEREMWTLQAEAEREAIKERKKNGSVVPPMLEPQKIQDAIDTMVNKIHPLIEGLSALTGGNVHFYWAGPEPAKGGQINVISMHAGVDSSAFPVDFGTVGGEQADGRRRLVEAAFGEWALRCHPTAARAARTLPGVPPSNTPPAFLRYRPMSWTTELQAAHTSTTPSVSEPAPRKDTKRKASVSRTAGPRKRHQGRRASQSDEEEDFEGDGLSDDDSGPDQPADAVRQLGTRKSRRHALPEQSLTQTNEGDASKDADQPPVTNKGNASKDVDQPPVTTKGNASDSRQPTPVDDDSEMASIAVDEANADVPAPVNEATKTRKSKSQKKRHSSMDVDEPPVAPVKDKASSQPIDSGRLSPVADQAKTRKSKTRATTKTATTSNAQGSRTTRVQGTKVEDTHPSYLKEALAKFNTLEDTDWANVVKTFVAYETKRGFQTLGRL</sequence>
<evidence type="ECO:0000256" key="1">
    <source>
        <dbReference type="SAM" id="MobiDB-lite"/>
    </source>
</evidence>